<dbReference type="GO" id="GO:0016020">
    <property type="term" value="C:membrane"/>
    <property type="evidence" value="ECO:0007669"/>
    <property type="project" value="UniProtKB-SubCell"/>
</dbReference>
<keyword evidence="11" id="KW-1208">Phospholipid metabolism</keyword>
<dbReference type="Pfam" id="PF01553">
    <property type="entry name" value="Acyltransferase"/>
    <property type="match status" value="1"/>
</dbReference>
<reference evidence="15" key="1">
    <citation type="submission" date="2021-05" db="EMBL/GenBank/DDBJ databases">
        <title>A free-living protist that lacks canonical eukaryotic 1 DNA replication and segregation systems.</title>
        <authorList>
            <person name="Salas-Leiva D.E."/>
            <person name="Tromer E.C."/>
            <person name="Curtis B.A."/>
            <person name="Jerlstrom-Hultqvist J."/>
            <person name="Kolisko M."/>
            <person name="Yi Z."/>
            <person name="Salas-Leiva J.S."/>
            <person name="Gallot-Lavallee L."/>
            <person name="Kops G.J.P.L."/>
            <person name="Archibald J.M."/>
            <person name="Simpson A.G.B."/>
            <person name="Roger A.J."/>
        </authorList>
    </citation>
    <scope>NUCLEOTIDE SEQUENCE</scope>
    <source>
        <strain evidence="15">BICM</strain>
    </source>
</reference>
<evidence type="ECO:0000256" key="10">
    <source>
        <dbReference type="ARBA" id="ARBA00023209"/>
    </source>
</evidence>
<feature type="transmembrane region" description="Helical" evidence="13">
    <location>
        <begin position="117"/>
        <end position="137"/>
    </location>
</feature>
<dbReference type="GO" id="GO:0008374">
    <property type="term" value="F:O-acyltransferase activity"/>
    <property type="evidence" value="ECO:0007669"/>
    <property type="project" value="InterPro"/>
</dbReference>
<proteinExistence type="inferred from homology"/>
<evidence type="ECO:0000259" key="14">
    <source>
        <dbReference type="SMART" id="SM00563"/>
    </source>
</evidence>
<keyword evidence="9 13" id="KW-0472">Membrane</keyword>
<evidence type="ECO:0000256" key="4">
    <source>
        <dbReference type="ARBA" id="ARBA00022516"/>
    </source>
</evidence>
<gene>
    <name evidence="15" type="ORF">J8273_3239</name>
</gene>
<dbReference type="OrthoDB" id="272512at2759"/>
<evidence type="ECO:0000256" key="9">
    <source>
        <dbReference type="ARBA" id="ARBA00023136"/>
    </source>
</evidence>
<dbReference type="AlphaFoldDB" id="A0A8J6AUX2"/>
<keyword evidence="4" id="KW-0444">Lipid biosynthesis</keyword>
<evidence type="ECO:0000256" key="8">
    <source>
        <dbReference type="ARBA" id="ARBA00023098"/>
    </source>
</evidence>
<comment type="caution">
    <text evidence="15">The sequence shown here is derived from an EMBL/GenBank/DDBJ whole genome shotgun (WGS) entry which is preliminary data.</text>
</comment>
<accession>A0A8J6AUX2</accession>
<keyword evidence="8" id="KW-0443">Lipid metabolism</keyword>
<dbReference type="PANTHER" id="PTHR23063">
    <property type="entry name" value="PHOSPHOLIPID ACYLTRANSFERASE"/>
    <property type="match status" value="1"/>
</dbReference>
<organism evidence="15 16">
    <name type="scientific">Carpediemonas membranifera</name>
    <dbReference type="NCBI Taxonomy" id="201153"/>
    <lineage>
        <taxon>Eukaryota</taxon>
        <taxon>Metamonada</taxon>
        <taxon>Carpediemonas-like organisms</taxon>
        <taxon>Carpediemonas</taxon>
    </lineage>
</organism>
<dbReference type="EMBL" id="JAHDYR010000025">
    <property type="protein sequence ID" value="KAG9393110.1"/>
    <property type="molecule type" value="Genomic_DNA"/>
</dbReference>
<evidence type="ECO:0000313" key="16">
    <source>
        <dbReference type="Proteomes" id="UP000717585"/>
    </source>
</evidence>
<evidence type="ECO:0000313" key="15">
    <source>
        <dbReference type="EMBL" id="KAG9393110.1"/>
    </source>
</evidence>
<keyword evidence="16" id="KW-1185">Reference proteome</keyword>
<dbReference type="CDD" id="cd07991">
    <property type="entry name" value="LPLAT_LPCAT1-like"/>
    <property type="match status" value="1"/>
</dbReference>
<evidence type="ECO:0000256" key="13">
    <source>
        <dbReference type="SAM" id="Phobius"/>
    </source>
</evidence>
<evidence type="ECO:0000256" key="11">
    <source>
        <dbReference type="ARBA" id="ARBA00023264"/>
    </source>
</evidence>
<keyword evidence="6 13" id="KW-0812">Transmembrane</keyword>
<name>A0A8J6AUX2_9EUKA</name>
<keyword evidence="12 15" id="KW-0012">Acyltransferase</keyword>
<dbReference type="InterPro" id="IPR002123">
    <property type="entry name" value="Plipid/glycerol_acylTrfase"/>
</dbReference>
<evidence type="ECO:0000256" key="6">
    <source>
        <dbReference type="ARBA" id="ARBA00022692"/>
    </source>
</evidence>
<dbReference type="GO" id="GO:0008654">
    <property type="term" value="P:phospholipid biosynthetic process"/>
    <property type="evidence" value="ECO:0007669"/>
    <property type="project" value="UniProtKB-KW"/>
</dbReference>
<comment type="subcellular location">
    <subcellularLocation>
        <location evidence="1">Membrane</location>
    </subcellularLocation>
</comment>
<protein>
    <submittedName>
        <fullName evidence="15">Acyltransferase</fullName>
    </submittedName>
</protein>
<evidence type="ECO:0000256" key="3">
    <source>
        <dbReference type="ARBA" id="ARBA00008655"/>
    </source>
</evidence>
<dbReference type="Proteomes" id="UP000717585">
    <property type="component" value="Unassembled WGS sequence"/>
</dbReference>
<dbReference type="SMART" id="SM00563">
    <property type="entry name" value="PlsC"/>
    <property type="match status" value="1"/>
</dbReference>
<sequence length="398" mass="44279">MQWRINYCRSGHAGFASLHVDAITSPRSQDKGCCQCIPTAPRRLSPHLGGLPSSCCLVIQAHCYRGSRLSRNMSTMLKTRTFSEEERSAFSPFIDDQPAIGRYEHFKMLLLGPIAPLRFIVGVLIVMSVAPVFRLITRTKAPSRAELTAMQRRMIDLYGAFVMRVALFIGGYLWIRRKGKRVRMVDGVHVPVVVNHQSWVDIPITAASGCFGFIAKDAVEKIPVIGQNAKLVGTVYVDRTSAESRRNAVQTINDVVRDTRGAGLTVWPEGTTTNGSCVLPFKATVFAVAGKCGVPVQPMTIKYGHRCYNVTLASADWKENFFRILTQFVNKAEVTYLPVMSMEEGETAEAFAERVRAAMADDLAAPMLDYPARRKYVYREYLKGKIPLSEAVQKAAEM</sequence>
<dbReference type="PANTHER" id="PTHR23063:SF52">
    <property type="entry name" value="LYSOPHOSPHATIDYLCHOLINE ACYLTRANSFERASE"/>
    <property type="match status" value="1"/>
</dbReference>
<evidence type="ECO:0000256" key="2">
    <source>
        <dbReference type="ARBA" id="ARBA00005189"/>
    </source>
</evidence>
<keyword evidence="5" id="KW-0808">Transferase</keyword>
<feature type="domain" description="Phospholipid/glycerol acyltransferase" evidence="14">
    <location>
        <begin position="190"/>
        <end position="304"/>
    </location>
</feature>
<evidence type="ECO:0000256" key="12">
    <source>
        <dbReference type="ARBA" id="ARBA00023315"/>
    </source>
</evidence>
<comment type="similarity">
    <text evidence="3">Belongs to the 1-acyl-sn-glycerol-3-phosphate acyltransferase family.</text>
</comment>
<evidence type="ECO:0000256" key="1">
    <source>
        <dbReference type="ARBA" id="ARBA00004370"/>
    </source>
</evidence>
<comment type="pathway">
    <text evidence="2">Lipid metabolism.</text>
</comment>
<keyword evidence="10" id="KW-0594">Phospholipid biosynthesis</keyword>
<evidence type="ECO:0000256" key="5">
    <source>
        <dbReference type="ARBA" id="ARBA00022679"/>
    </source>
</evidence>
<dbReference type="SUPFAM" id="SSF69593">
    <property type="entry name" value="Glycerol-3-phosphate (1)-acyltransferase"/>
    <property type="match status" value="1"/>
</dbReference>
<evidence type="ECO:0000256" key="7">
    <source>
        <dbReference type="ARBA" id="ARBA00022989"/>
    </source>
</evidence>
<feature type="transmembrane region" description="Helical" evidence="13">
    <location>
        <begin position="157"/>
        <end position="175"/>
    </location>
</feature>
<keyword evidence="7 13" id="KW-1133">Transmembrane helix</keyword>
<dbReference type="InterPro" id="IPR045252">
    <property type="entry name" value="LPCAT1-like"/>
</dbReference>